<gene>
    <name evidence="3" type="ORF">AVEN_137626_1</name>
    <name evidence="4" type="ORF">AVEN_149109_1</name>
    <name evidence="1" type="ORF">AVEN_200970_1</name>
    <name evidence="2" type="ORF">AVEN_23738_1</name>
</gene>
<reference evidence="1 5" key="1">
    <citation type="journal article" date="2019" name="Sci. Rep.">
        <title>Orb-weaving spider Araneus ventricosus genome elucidates the spidroin gene catalogue.</title>
        <authorList>
            <person name="Kono N."/>
            <person name="Nakamura H."/>
            <person name="Ohtoshi R."/>
            <person name="Moran D.A.P."/>
            <person name="Shinohara A."/>
            <person name="Yoshida Y."/>
            <person name="Fujiwara M."/>
            <person name="Mori M."/>
            <person name="Tomita M."/>
            <person name="Arakawa K."/>
        </authorList>
    </citation>
    <scope>NUCLEOTIDE SEQUENCE [LARGE SCALE GENOMIC DNA]</scope>
</reference>
<comment type="caution">
    <text evidence="1">The sequence shown here is derived from an EMBL/GenBank/DDBJ whole genome shotgun (WGS) entry which is preliminary data.</text>
</comment>
<sequence>MRSADPFASRNVKPKLFPSHWRSGVHPQLVEDRYDWRGADIFITLHNFPLFPLIRIIRPKMTSWEWGQWKEGEVLRQPASSLFHPRRRGCHVWKFIADLATFGRIRNAIKHCFYVFRGSDKTTYK</sequence>
<evidence type="ECO:0000313" key="4">
    <source>
        <dbReference type="EMBL" id="GBO17081.1"/>
    </source>
</evidence>
<name>A0A4Y2U6S5_ARAVE</name>
<evidence type="ECO:0000313" key="5">
    <source>
        <dbReference type="Proteomes" id="UP000499080"/>
    </source>
</evidence>
<evidence type="ECO:0000313" key="2">
    <source>
        <dbReference type="EMBL" id="GBO16978.1"/>
    </source>
</evidence>
<dbReference type="EMBL" id="BGPR01040798">
    <property type="protein sequence ID" value="GBO16978.1"/>
    <property type="molecule type" value="Genomic_DNA"/>
</dbReference>
<dbReference type="AlphaFoldDB" id="A0A4Y2U6S5"/>
<dbReference type="EMBL" id="BGPR01034367">
    <property type="protein sequence ID" value="GBO08709.1"/>
    <property type="molecule type" value="Genomic_DNA"/>
</dbReference>
<protein>
    <submittedName>
        <fullName evidence="1">Uncharacterized protein</fullName>
    </submittedName>
</protein>
<accession>A0A4Y2U6S5</accession>
<evidence type="ECO:0000313" key="3">
    <source>
        <dbReference type="EMBL" id="GBO16979.1"/>
    </source>
</evidence>
<evidence type="ECO:0000313" key="1">
    <source>
        <dbReference type="EMBL" id="GBO08709.1"/>
    </source>
</evidence>
<organism evidence="1 5">
    <name type="scientific">Araneus ventricosus</name>
    <name type="common">Orbweaver spider</name>
    <name type="synonym">Epeira ventricosa</name>
    <dbReference type="NCBI Taxonomy" id="182803"/>
    <lineage>
        <taxon>Eukaryota</taxon>
        <taxon>Metazoa</taxon>
        <taxon>Ecdysozoa</taxon>
        <taxon>Arthropoda</taxon>
        <taxon>Chelicerata</taxon>
        <taxon>Arachnida</taxon>
        <taxon>Araneae</taxon>
        <taxon>Araneomorphae</taxon>
        <taxon>Entelegynae</taxon>
        <taxon>Araneoidea</taxon>
        <taxon>Araneidae</taxon>
        <taxon>Araneus</taxon>
    </lineage>
</organism>
<proteinExistence type="predicted"/>
<dbReference type="EMBL" id="BGPR01040883">
    <property type="protein sequence ID" value="GBO17081.1"/>
    <property type="molecule type" value="Genomic_DNA"/>
</dbReference>
<dbReference type="Proteomes" id="UP000499080">
    <property type="component" value="Unassembled WGS sequence"/>
</dbReference>
<dbReference type="EMBL" id="BGPR01040799">
    <property type="protein sequence ID" value="GBO16979.1"/>
    <property type="molecule type" value="Genomic_DNA"/>
</dbReference>
<keyword evidence="5" id="KW-1185">Reference proteome</keyword>